<feature type="compositionally biased region" description="Polar residues" evidence="1">
    <location>
        <begin position="87"/>
        <end position="105"/>
    </location>
</feature>
<feature type="region of interest" description="Disordered" evidence="1">
    <location>
        <begin position="1"/>
        <end position="284"/>
    </location>
</feature>
<feature type="region of interest" description="Disordered" evidence="1">
    <location>
        <begin position="721"/>
        <end position="799"/>
    </location>
</feature>
<proteinExistence type="predicted"/>
<evidence type="ECO:0000313" key="2">
    <source>
        <dbReference type="EMBL" id="OJD25549.1"/>
    </source>
</evidence>
<feature type="compositionally biased region" description="Low complexity" evidence="1">
    <location>
        <begin position="117"/>
        <end position="133"/>
    </location>
</feature>
<feature type="compositionally biased region" description="Polar residues" evidence="1">
    <location>
        <begin position="275"/>
        <end position="284"/>
    </location>
</feature>
<feature type="compositionally biased region" description="Basic and acidic residues" evidence="1">
    <location>
        <begin position="1140"/>
        <end position="1160"/>
    </location>
</feature>
<feature type="region of interest" description="Disordered" evidence="1">
    <location>
        <begin position="853"/>
        <end position="939"/>
    </location>
</feature>
<feature type="compositionally biased region" description="Polar residues" evidence="1">
    <location>
        <begin position="745"/>
        <end position="760"/>
    </location>
</feature>
<feature type="compositionally biased region" description="Low complexity" evidence="1">
    <location>
        <begin position="623"/>
        <end position="636"/>
    </location>
</feature>
<feature type="compositionally biased region" description="Polar residues" evidence="1">
    <location>
        <begin position="142"/>
        <end position="153"/>
    </location>
</feature>
<feature type="compositionally biased region" description="Polar residues" evidence="1">
    <location>
        <begin position="500"/>
        <end position="512"/>
    </location>
</feature>
<dbReference type="OrthoDB" id="5394108at2759"/>
<feature type="region of interest" description="Disordered" evidence="1">
    <location>
        <begin position="386"/>
        <end position="407"/>
    </location>
</feature>
<feature type="region of interest" description="Disordered" evidence="1">
    <location>
        <begin position="318"/>
        <end position="349"/>
    </location>
</feature>
<feature type="compositionally biased region" description="Polar residues" evidence="1">
    <location>
        <begin position="885"/>
        <end position="910"/>
    </location>
</feature>
<evidence type="ECO:0000313" key="3">
    <source>
        <dbReference type="Proteomes" id="UP000242791"/>
    </source>
</evidence>
<feature type="compositionally biased region" description="Low complexity" evidence="1">
    <location>
        <begin position="318"/>
        <end position="328"/>
    </location>
</feature>
<accession>A0A1J9RD09</accession>
<dbReference type="EMBL" id="LGTZ01000358">
    <property type="protein sequence ID" value="OJD25549.1"/>
    <property type="molecule type" value="Genomic_DNA"/>
</dbReference>
<feature type="compositionally biased region" description="Polar residues" evidence="1">
    <location>
        <begin position="663"/>
        <end position="676"/>
    </location>
</feature>
<feature type="compositionally biased region" description="Basic and acidic residues" evidence="1">
    <location>
        <begin position="873"/>
        <end position="884"/>
    </location>
</feature>
<feature type="compositionally biased region" description="Low complexity" evidence="1">
    <location>
        <begin position="1021"/>
        <end position="1035"/>
    </location>
</feature>
<organism evidence="2 3">
    <name type="scientific">Blastomyces percursus</name>
    <dbReference type="NCBI Taxonomy" id="1658174"/>
    <lineage>
        <taxon>Eukaryota</taxon>
        <taxon>Fungi</taxon>
        <taxon>Dikarya</taxon>
        <taxon>Ascomycota</taxon>
        <taxon>Pezizomycotina</taxon>
        <taxon>Eurotiomycetes</taxon>
        <taxon>Eurotiomycetidae</taxon>
        <taxon>Onygenales</taxon>
        <taxon>Ajellomycetaceae</taxon>
        <taxon>Blastomyces</taxon>
    </lineage>
</organism>
<feature type="non-terminal residue" evidence="2">
    <location>
        <position position="1243"/>
    </location>
</feature>
<feature type="region of interest" description="Disordered" evidence="1">
    <location>
        <begin position="1204"/>
        <end position="1229"/>
    </location>
</feature>
<feature type="compositionally biased region" description="Basic residues" evidence="1">
    <location>
        <begin position="45"/>
        <end position="62"/>
    </location>
</feature>
<feature type="compositionally biased region" description="Polar residues" evidence="1">
    <location>
        <begin position="161"/>
        <end position="173"/>
    </location>
</feature>
<name>A0A1J9RD09_9EURO</name>
<feature type="compositionally biased region" description="Polar residues" evidence="1">
    <location>
        <begin position="1036"/>
        <end position="1046"/>
    </location>
</feature>
<sequence>MRTRSQPISPSGFQSLETVPRRRKTTTSKTTKTTKPAKEASAKVEKKKPGKRGPKKTSKKTAAKSEETTTRAENSNGALAPVPAGYTSVNESPQDVNDIATSQEPVEQPTIDKCEQSTFSSTSPSTEPTPVDTRPISVDTAPPSSISTPQVGSQDEHWQPPSATSFPGISASTPPVRFAPRQHGSSILEANPTFSSSVSHPSTPTENHQESSSSAAGQIPATNSSGTPRLFERPTRRSYPPISLSGPGPSRPTRRSFNSSRDRSDPQRAWRSGNDRLSPSQIHVSQDQQAGLGLNLSQNSRSSGLDVSRIGLENYSMSQSLSQPLSQSTARRSHSPLEREASAVNPDGAGTFDLNTLQPADRAPHSILQFSTPLHSSPFAPPVDPCQSPLPSAQVNARSSTPQSSFYDSPDYSPFESIVLDRLYRTWESRTVPRASRTTSGLSNNILPIATPARTTSSIGTQTTPTLALEMVPKCACCSAILICPNNKHHVNPAFGVDQPRSQKTLTENTVSPRKKQARRRDHSSDEDGDLPASKKRRDAVYSSIARHRQRRVTPYAERSRRRAVESQGRIDKTLFRIPQLIAQNNADRNTTDNDKVDDADVEEPAWDVLNQMRADAAELSDQEQAQAPEAPQTPTRNWDIRGLFNSVPRSISKFIPTFNLSPVRTGSSVEVSSTPPEAERRPALPMPVMSTPNQSGPSEQPEQTPELENLTYSLFPQPLDRRQLLGTPPDVRSPQKGAQEDLVTETTVSKETANSNTQHAPEDESNNNNNRNSKNPRKRRRSSPESIPNPPGTSYGMDLRYFVDSSLSEADDDSIPEDITTLDTEQAPAPIPPTEQPAIRGILRGTKRVRFDASPENTPSKLRLRHPQPQTVDDHKRMIEERGSSLSSVDDTMDISSGHSTGELSTFTPPVNPQAPPSESSGDPQPSPPSSPIIRPNPFGTYCLDYDMFSDDDDLYEDEIAAEQAAAAEVAATSSSSTDITANQAPTAATQARDIIPSSSQQTPVAEHQPSKSREASELSSTTTDTAPADSQTSQQPSTLANNWTQPPPPRPTPAHASLPTQPITPVGADAVAKLRSQAEKYKPKLPSGLRASRRYSSSPLSAPDSGDNMASRPERFEPLVDSPSLHLNTREQCQATEAKGEASAGDKENSSDHPRSLERSSYVPNARMRQLVREMWLEEDVEAADEVFSREFRRFRWERSRLEESELQEEEGEEEFEEEDGGAAHIEPFNLGSYDEFCRSF</sequence>
<feature type="compositionally biased region" description="Polar residues" evidence="1">
    <location>
        <begin position="389"/>
        <end position="407"/>
    </location>
</feature>
<reference evidence="2 3" key="1">
    <citation type="submission" date="2015-08" db="EMBL/GenBank/DDBJ databases">
        <title>Emmonsia species relationships and genome sequence.</title>
        <authorList>
            <person name="Cuomo C.A."/>
            <person name="Schwartz I.S."/>
            <person name="Kenyon C."/>
            <person name="De Hoog G.S."/>
            <person name="Govender N.P."/>
            <person name="Botha A."/>
            <person name="Moreno L."/>
            <person name="De Vries M."/>
            <person name="Munoz J.F."/>
            <person name="Stielow J.B."/>
        </authorList>
    </citation>
    <scope>NUCLEOTIDE SEQUENCE [LARGE SCALE GENOMIC DNA]</scope>
    <source>
        <strain evidence="2 3">EI222</strain>
    </source>
</reference>
<keyword evidence="3" id="KW-1185">Reference proteome</keyword>
<feature type="compositionally biased region" description="Polar residues" evidence="1">
    <location>
        <begin position="1"/>
        <end position="17"/>
    </location>
</feature>
<dbReference type="Proteomes" id="UP000242791">
    <property type="component" value="Unassembled WGS sequence"/>
</dbReference>
<feature type="compositionally biased region" description="Acidic residues" evidence="1">
    <location>
        <begin position="1207"/>
        <end position="1223"/>
    </location>
</feature>
<evidence type="ECO:0000256" key="1">
    <source>
        <dbReference type="SAM" id="MobiDB-lite"/>
    </source>
</evidence>
<dbReference type="STRING" id="1658174.A0A1J9RD09"/>
<feature type="compositionally biased region" description="Polar residues" evidence="1">
    <location>
        <begin position="1127"/>
        <end position="1137"/>
    </location>
</feature>
<feature type="region of interest" description="Disordered" evidence="1">
    <location>
        <begin position="1082"/>
        <end position="1164"/>
    </location>
</feature>
<comment type="caution">
    <text evidence="2">The sequence shown here is derived from an EMBL/GenBank/DDBJ whole genome shotgun (WGS) entry which is preliminary data.</text>
</comment>
<gene>
    <name evidence="2" type="ORF">ACJ73_03086</name>
</gene>
<feature type="region of interest" description="Disordered" evidence="1">
    <location>
        <begin position="965"/>
        <end position="1066"/>
    </location>
</feature>
<feature type="compositionally biased region" description="Polar residues" evidence="1">
    <location>
        <begin position="691"/>
        <end position="704"/>
    </location>
</feature>
<feature type="region of interest" description="Disordered" evidence="1">
    <location>
        <begin position="495"/>
        <end position="568"/>
    </location>
</feature>
<feature type="region of interest" description="Disordered" evidence="1">
    <location>
        <begin position="618"/>
        <end position="641"/>
    </location>
</feature>
<feature type="region of interest" description="Disordered" evidence="1">
    <location>
        <begin position="663"/>
        <end position="706"/>
    </location>
</feature>
<dbReference type="AlphaFoldDB" id="A0A1J9RD09"/>
<protein>
    <submittedName>
        <fullName evidence="2">Uncharacterized protein</fullName>
    </submittedName>
</protein>
<feature type="compositionally biased region" description="Low complexity" evidence="1">
    <location>
        <begin position="965"/>
        <end position="993"/>
    </location>
</feature>
<feature type="compositionally biased region" description="Polar residues" evidence="1">
    <location>
        <begin position="192"/>
        <end position="227"/>
    </location>
</feature>
<feature type="compositionally biased region" description="Basic residues" evidence="1">
    <location>
        <begin position="513"/>
        <end position="522"/>
    </location>
</feature>
<dbReference type="VEuPathDB" id="FungiDB:ACJ73_03086"/>